<sequence>CYVIAHHKYEQLINSHAVKYPQSTIISTSISISQTPNICLIELDNFSTATVLFMNCTLTNARPLQYCEKCVTEYISVQNSYNIITNDEDKSNETVGCKSEILRSDNIQVVLMTYEFVTSIWKKSNCDVCFEKIPTVNGSFRYVPTNTTKTLLRKIKAVLLCFGNYSKNTLPVVHLKNETVCNMCKNLYCDANDLYQSVESQGNLCSDLIDSMNYTRKNWGNTYHCTVALPDEGEIWGLTALVCAMPVLLYVGVW</sequence>
<dbReference type="EMBL" id="EAAA01001488">
    <property type="status" value="NOT_ANNOTATED_CDS"/>
    <property type="molecule type" value="Genomic_DNA"/>
</dbReference>
<dbReference type="GeneTree" id="ENSGT00390000012341"/>
<dbReference type="PANTHER" id="PTHR15644:SF2">
    <property type="entry name" value="OSTEOPETROSIS-ASSOCIATED TRANSMEMBRANE PROTEIN 1"/>
    <property type="match status" value="1"/>
</dbReference>
<dbReference type="Proteomes" id="UP000008144">
    <property type="component" value="Chromosome 2"/>
</dbReference>
<proteinExistence type="predicted"/>
<reference evidence="1" key="3">
    <citation type="submission" date="2025-08" db="UniProtKB">
        <authorList>
            <consortium name="Ensembl"/>
        </authorList>
    </citation>
    <scope>IDENTIFICATION</scope>
</reference>
<organism evidence="1 2">
    <name type="scientific">Ciona intestinalis</name>
    <name type="common">Transparent sea squirt</name>
    <name type="synonym">Ascidia intestinalis</name>
    <dbReference type="NCBI Taxonomy" id="7719"/>
    <lineage>
        <taxon>Eukaryota</taxon>
        <taxon>Metazoa</taxon>
        <taxon>Chordata</taxon>
        <taxon>Tunicata</taxon>
        <taxon>Ascidiacea</taxon>
        <taxon>Phlebobranchia</taxon>
        <taxon>Cionidae</taxon>
        <taxon>Ciona</taxon>
    </lineage>
</organism>
<keyword evidence="2" id="KW-1185">Reference proteome</keyword>
<evidence type="ECO:0008006" key="3">
    <source>
        <dbReference type="Google" id="ProtNLM"/>
    </source>
</evidence>
<protein>
    <recommendedName>
        <fullName evidence="3">Osteopetrosis-associated transmembrane protein 1</fullName>
    </recommendedName>
</protein>
<evidence type="ECO:0000313" key="2">
    <source>
        <dbReference type="Proteomes" id="UP000008144"/>
    </source>
</evidence>
<reference evidence="1" key="2">
    <citation type="journal article" date="2008" name="Genome Biol.">
        <title>Improved genome assembly and evidence-based global gene model set for the chordate Ciona intestinalis: new insight into intron and operon populations.</title>
        <authorList>
            <person name="Satou Y."/>
            <person name="Mineta K."/>
            <person name="Ogasawara M."/>
            <person name="Sasakura Y."/>
            <person name="Shoguchi E."/>
            <person name="Ueno K."/>
            <person name="Yamada L."/>
            <person name="Matsumoto J."/>
            <person name="Wasserscheid J."/>
            <person name="Dewar K."/>
            <person name="Wiley G.B."/>
            <person name="Macmil S.L."/>
            <person name="Roe B.A."/>
            <person name="Zeller R.W."/>
            <person name="Hastings K.E."/>
            <person name="Lemaire P."/>
            <person name="Lindquist E."/>
            <person name="Endo T."/>
            <person name="Hotta K."/>
            <person name="Inaba K."/>
        </authorList>
    </citation>
    <scope>NUCLEOTIDE SEQUENCE [LARGE SCALE GENOMIC DNA]</scope>
    <source>
        <strain evidence="1">wild type</strain>
    </source>
</reference>
<dbReference type="AlphaFoldDB" id="F7ADK7"/>
<dbReference type="InParanoid" id="F7ADK7"/>
<dbReference type="FunCoup" id="F7ADK7">
    <property type="interactions" value="3"/>
</dbReference>
<dbReference type="OMA" id="LKCCQRE"/>
<reference evidence="1" key="4">
    <citation type="submission" date="2025-09" db="UniProtKB">
        <authorList>
            <consortium name="Ensembl"/>
        </authorList>
    </citation>
    <scope>IDENTIFICATION</scope>
</reference>
<reference evidence="2" key="1">
    <citation type="journal article" date="2002" name="Science">
        <title>The draft genome of Ciona intestinalis: insights into chordate and vertebrate origins.</title>
        <authorList>
            <person name="Dehal P."/>
            <person name="Satou Y."/>
            <person name="Campbell R.K."/>
            <person name="Chapman J."/>
            <person name="Degnan B."/>
            <person name="De Tomaso A."/>
            <person name="Davidson B."/>
            <person name="Di Gregorio A."/>
            <person name="Gelpke M."/>
            <person name="Goodstein D.M."/>
            <person name="Harafuji N."/>
            <person name="Hastings K.E."/>
            <person name="Ho I."/>
            <person name="Hotta K."/>
            <person name="Huang W."/>
            <person name="Kawashima T."/>
            <person name="Lemaire P."/>
            <person name="Martinez D."/>
            <person name="Meinertzhagen I.A."/>
            <person name="Necula S."/>
            <person name="Nonaka M."/>
            <person name="Putnam N."/>
            <person name="Rash S."/>
            <person name="Saiga H."/>
            <person name="Satake M."/>
            <person name="Terry A."/>
            <person name="Yamada L."/>
            <person name="Wang H.G."/>
            <person name="Awazu S."/>
            <person name="Azumi K."/>
            <person name="Boore J."/>
            <person name="Branno M."/>
            <person name="Chin-Bow S."/>
            <person name="DeSantis R."/>
            <person name="Doyle S."/>
            <person name="Francino P."/>
            <person name="Keys D.N."/>
            <person name="Haga S."/>
            <person name="Hayashi H."/>
            <person name="Hino K."/>
            <person name="Imai K.S."/>
            <person name="Inaba K."/>
            <person name="Kano S."/>
            <person name="Kobayashi K."/>
            <person name="Kobayashi M."/>
            <person name="Lee B.I."/>
            <person name="Makabe K.W."/>
            <person name="Manohar C."/>
            <person name="Matassi G."/>
            <person name="Medina M."/>
            <person name="Mochizuki Y."/>
            <person name="Mount S."/>
            <person name="Morishita T."/>
            <person name="Miura S."/>
            <person name="Nakayama A."/>
            <person name="Nishizaka S."/>
            <person name="Nomoto H."/>
            <person name="Ohta F."/>
            <person name="Oishi K."/>
            <person name="Rigoutsos I."/>
            <person name="Sano M."/>
            <person name="Sasaki A."/>
            <person name="Sasakura Y."/>
            <person name="Shoguchi E."/>
            <person name="Shin-i T."/>
            <person name="Spagnuolo A."/>
            <person name="Stainier D."/>
            <person name="Suzuki M.M."/>
            <person name="Tassy O."/>
            <person name="Takatori N."/>
            <person name="Tokuoka M."/>
            <person name="Yagi K."/>
            <person name="Yoshizaki F."/>
            <person name="Wada S."/>
            <person name="Zhang C."/>
            <person name="Hyatt P.D."/>
            <person name="Larimer F."/>
            <person name="Detter C."/>
            <person name="Doggett N."/>
            <person name="Glavina T."/>
            <person name="Hawkins T."/>
            <person name="Richardson P."/>
            <person name="Lucas S."/>
            <person name="Kohara Y."/>
            <person name="Levine M."/>
            <person name="Satoh N."/>
            <person name="Rokhsar D.S."/>
        </authorList>
    </citation>
    <scope>NUCLEOTIDE SEQUENCE [LARGE SCALE GENOMIC DNA]</scope>
</reference>
<dbReference type="GO" id="GO:0005829">
    <property type="term" value="C:cytosol"/>
    <property type="evidence" value="ECO:0000318"/>
    <property type="project" value="GO_Central"/>
</dbReference>
<dbReference type="STRING" id="7719.ENSCINP00000021842"/>
<dbReference type="HOGENOM" id="CLU_070677_1_0_1"/>
<dbReference type="Pfam" id="PF09777">
    <property type="entry name" value="OSTMP1"/>
    <property type="match status" value="1"/>
</dbReference>
<name>F7ADK7_CIOIN</name>
<dbReference type="InterPro" id="IPR019172">
    <property type="entry name" value="Osteopetrosis-assoc_TM_1"/>
</dbReference>
<evidence type="ECO:0000313" key="1">
    <source>
        <dbReference type="Ensembl" id="ENSCINP00000021842.2"/>
    </source>
</evidence>
<dbReference type="PANTHER" id="PTHR15644">
    <property type="entry name" value="OSTEOPETROSIS ASSOCIATED TRANSMEMBRANE PROTEIN 1"/>
    <property type="match status" value="1"/>
</dbReference>
<dbReference type="Ensembl" id="ENSCINT00000022088.2">
    <property type="protein sequence ID" value="ENSCINP00000021842.2"/>
    <property type="gene ID" value="ENSCING00000011430.2"/>
</dbReference>
<accession>F7ADK7</accession>